<dbReference type="GO" id="GO:0005634">
    <property type="term" value="C:nucleus"/>
    <property type="evidence" value="ECO:0007669"/>
    <property type="project" value="UniProtKB-SubCell"/>
</dbReference>
<keyword evidence="7" id="KW-0238">DNA-binding</keyword>
<dbReference type="InterPro" id="IPR013087">
    <property type="entry name" value="Znf_C2H2_type"/>
</dbReference>
<keyword evidence="14" id="KW-1185">Reference proteome</keyword>
<dbReference type="GO" id="GO:0008270">
    <property type="term" value="F:zinc ion binding"/>
    <property type="evidence" value="ECO:0007669"/>
    <property type="project" value="UniProtKB-KW"/>
</dbReference>
<dbReference type="PANTHER" id="PTHR35385:SF2">
    <property type="entry name" value="PROTEIN B, PUTATIVE-RELATED"/>
    <property type="match status" value="1"/>
</dbReference>
<feature type="non-terminal residue" evidence="13">
    <location>
        <position position="1"/>
    </location>
</feature>
<evidence type="ECO:0000313" key="14">
    <source>
        <dbReference type="Proteomes" id="UP001445076"/>
    </source>
</evidence>
<reference evidence="13 14" key="1">
    <citation type="journal article" date="2024" name="BMC Genomics">
        <title>Genome assembly of redclaw crayfish (Cherax quadricarinatus) provides insights into its immune adaptation and hypoxia tolerance.</title>
        <authorList>
            <person name="Liu Z."/>
            <person name="Zheng J."/>
            <person name="Li H."/>
            <person name="Fang K."/>
            <person name="Wang S."/>
            <person name="He J."/>
            <person name="Zhou D."/>
            <person name="Weng S."/>
            <person name="Chi M."/>
            <person name="Gu Z."/>
            <person name="He J."/>
            <person name="Li F."/>
            <person name="Wang M."/>
        </authorList>
    </citation>
    <scope>NUCLEOTIDE SEQUENCE [LARGE SCALE GENOMIC DNA]</scope>
    <source>
        <strain evidence="13">ZL_2023a</strain>
    </source>
</reference>
<evidence type="ECO:0000256" key="2">
    <source>
        <dbReference type="ARBA" id="ARBA00022723"/>
    </source>
</evidence>
<evidence type="ECO:0000256" key="10">
    <source>
        <dbReference type="PROSITE-ProRule" id="PRU00042"/>
    </source>
</evidence>
<evidence type="ECO:0000256" key="1">
    <source>
        <dbReference type="ARBA" id="ARBA00004123"/>
    </source>
</evidence>
<keyword evidence="5" id="KW-0862">Zinc</keyword>
<dbReference type="AlphaFoldDB" id="A0AAW0WAH6"/>
<dbReference type="Proteomes" id="UP001445076">
    <property type="component" value="Unassembled WGS sequence"/>
</dbReference>
<protein>
    <submittedName>
        <fullName evidence="13">Uncharacterized protein</fullName>
    </submittedName>
</protein>
<feature type="domain" description="C2H2-type" evidence="11">
    <location>
        <begin position="748"/>
        <end position="776"/>
    </location>
</feature>
<comment type="caution">
    <text evidence="13">The sequence shown here is derived from an EMBL/GenBank/DDBJ whole genome shotgun (WGS) entry which is preliminary data.</text>
</comment>
<evidence type="ECO:0000256" key="3">
    <source>
        <dbReference type="ARBA" id="ARBA00022737"/>
    </source>
</evidence>
<keyword evidence="4 10" id="KW-0863">Zinc-finger</keyword>
<feature type="domain" description="SWIM-type" evidence="12">
    <location>
        <begin position="593"/>
        <end position="624"/>
    </location>
</feature>
<evidence type="ECO:0000259" key="12">
    <source>
        <dbReference type="PROSITE" id="PS50966"/>
    </source>
</evidence>
<evidence type="ECO:0000256" key="6">
    <source>
        <dbReference type="ARBA" id="ARBA00023015"/>
    </source>
</evidence>
<dbReference type="PROSITE" id="PS00028">
    <property type="entry name" value="ZINC_FINGER_C2H2_1"/>
    <property type="match status" value="4"/>
</dbReference>
<dbReference type="FunFam" id="3.30.160.60:FF:000030">
    <property type="entry name" value="Zinc finger protein 628"/>
    <property type="match status" value="1"/>
</dbReference>
<dbReference type="GO" id="GO:0003677">
    <property type="term" value="F:DNA binding"/>
    <property type="evidence" value="ECO:0007669"/>
    <property type="project" value="UniProtKB-KW"/>
</dbReference>
<feature type="domain" description="C2H2-type" evidence="11">
    <location>
        <begin position="777"/>
        <end position="804"/>
    </location>
</feature>
<dbReference type="EMBL" id="JARKIK010000072">
    <property type="protein sequence ID" value="KAK8728173.1"/>
    <property type="molecule type" value="Genomic_DNA"/>
</dbReference>
<dbReference type="SMART" id="SM00355">
    <property type="entry name" value="ZnF_C2H2"/>
    <property type="match status" value="4"/>
</dbReference>
<feature type="domain" description="C2H2-type" evidence="11">
    <location>
        <begin position="805"/>
        <end position="827"/>
    </location>
</feature>
<feature type="domain" description="C2H2-type" evidence="11">
    <location>
        <begin position="720"/>
        <end position="747"/>
    </location>
</feature>
<keyword evidence="2" id="KW-0479">Metal-binding</keyword>
<dbReference type="Pfam" id="PF00096">
    <property type="entry name" value="zf-C2H2"/>
    <property type="match status" value="1"/>
</dbReference>
<gene>
    <name evidence="13" type="ORF">OTU49_009151</name>
</gene>
<evidence type="ECO:0000256" key="8">
    <source>
        <dbReference type="ARBA" id="ARBA00023163"/>
    </source>
</evidence>
<keyword evidence="8" id="KW-0804">Transcription</keyword>
<dbReference type="Gene3D" id="3.30.160.60">
    <property type="entry name" value="Classic Zinc Finger"/>
    <property type="match status" value="3"/>
</dbReference>
<accession>A0AAW0WAH6</accession>
<dbReference type="SUPFAM" id="SSF57667">
    <property type="entry name" value="beta-beta-alpha zinc fingers"/>
    <property type="match status" value="2"/>
</dbReference>
<evidence type="ECO:0000313" key="13">
    <source>
        <dbReference type="EMBL" id="KAK8728173.1"/>
    </source>
</evidence>
<evidence type="ECO:0000256" key="7">
    <source>
        <dbReference type="ARBA" id="ARBA00023125"/>
    </source>
</evidence>
<sequence>QKKNQEFSICKSIGRGLSLGEYYMAAKLKKAFVTPKKEINEFPYLKNILPPGCDYLVDSYEECEDHEGEKRFNATFRIARSQATKDGMRQWIRNFCNHSLTTYRTERTYPLETKWFMYRVDLRCHHNTKPSSHKRVRTPHKKHTACPAKMTIKIRQDKLSKRKCHELHLKTHPVEVSLYHLHNHITMKKDALRFRDPESALVEKFRKMYRAGYKPAAALEIHKRDLRMEYEDDYPIALEDRGLCPDMNWCYRQYYLTSKEPQSNNAVTSQHFYLEEVLAKYNRKCGKNCVLINVLHNDKNNLVVALITPLMKRCHRELAQSGKCVSVDSVKLDYLRCRVYILITHSEAGGLPLGVLITSSDCTSVVLEALHLFTNLLSEQDFGGKGAVGPAVIMTQDDKTQQGALTAAFPKAVLLLCPYHIVQSAWECLCGNQVGVDSGSRQELFEMVKEMVSAKSSSDLEEMYKKLMTSPQAQFSLKFFNHMEELYSRRCEWAICLREDLLHKMGNTDIVTLTMNSLKDKILCQTKACTIVQLFEFLTGDMEEYYKNKISHISSNKGESAFLQLYLPDKKMMETLEIVPYFKIKNTSNGECYDIDMSCGLCSCSVGARGEPCRHRYTITQKLNINSLVMQPVSHTSSIKELRRIASWLQDQKIRSRTEENQQVLYESNVIPSIGDFEGYVLNTSRKKQVSEEKPVCKEMLNGIETQNTVNLNHASLRSFTCLICSKILMSHAQLVRHKIAHNHNKPLVCHICGLGFNTKQDHQHHCLQKHVKEKPYECEVCGKSFVDSVLLHEHVLVHNQKRAFPCEMCGKLFRTPKCAIRHKKRHEKGSHLSGPQCNKSFLVKSDFQAQMHKGESSSSTIKTIVEVRDPLHYPHDQQEQEVIIINAEDPLAATVLPSSVDKPKDGPSNCSYQVPLATPVSLESSEVHTVHSVFQEGAIPSQQVNNKLAFILSET</sequence>
<organism evidence="13 14">
    <name type="scientific">Cherax quadricarinatus</name>
    <name type="common">Australian red claw crayfish</name>
    <dbReference type="NCBI Taxonomy" id="27406"/>
    <lineage>
        <taxon>Eukaryota</taxon>
        <taxon>Metazoa</taxon>
        <taxon>Ecdysozoa</taxon>
        <taxon>Arthropoda</taxon>
        <taxon>Crustacea</taxon>
        <taxon>Multicrustacea</taxon>
        <taxon>Malacostraca</taxon>
        <taxon>Eumalacostraca</taxon>
        <taxon>Eucarida</taxon>
        <taxon>Decapoda</taxon>
        <taxon>Pleocyemata</taxon>
        <taxon>Astacidea</taxon>
        <taxon>Parastacoidea</taxon>
        <taxon>Parastacidae</taxon>
        <taxon>Cherax</taxon>
    </lineage>
</organism>
<dbReference type="PROSITE" id="PS50966">
    <property type="entry name" value="ZF_SWIM"/>
    <property type="match status" value="1"/>
</dbReference>
<evidence type="ECO:0000256" key="9">
    <source>
        <dbReference type="ARBA" id="ARBA00023242"/>
    </source>
</evidence>
<keyword evidence="9" id="KW-0539">Nucleus</keyword>
<dbReference type="InterPro" id="IPR007527">
    <property type="entry name" value="Znf_SWIM"/>
</dbReference>
<name>A0AAW0WAH6_CHEQU</name>
<dbReference type="InterPro" id="IPR036236">
    <property type="entry name" value="Znf_C2H2_sf"/>
</dbReference>
<keyword evidence="6" id="KW-0805">Transcription regulation</keyword>
<keyword evidence="3" id="KW-0677">Repeat</keyword>
<evidence type="ECO:0000256" key="4">
    <source>
        <dbReference type="ARBA" id="ARBA00022771"/>
    </source>
</evidence>
<evidence type="ECO:0000259" key="11">
    <source>
        <dbReference type="PROSITE" id="PS50157"/>
    </source>
</evidence>
<dbReference type="PANTHER" id="PTHR35385">
    <property type="entry name" value="PROTEIN B, PUTATIVE-RELATED-RELATED"/>
    <property type="match status" value="1"/>
</dbReference>
<comment type="subcellular location">
    <subcellularLocation>
        <location evidence="1">Nucleus</location>
    </subcellularLocation>
</comment>
<evidence type="ECO:0000256" key="5">
    <source>
        <dbReference type="ARBA" id="ARBA00022833"/>
    </source>
</evidence>
<proteinExistence type="predicted"/>
<dbReference type="PROSITE" id="PS50157">
    <property type="entry name" value="ZINC_FINGER_C2H2_2"/>
    <property type="match status" value="4"/>
</dbReference>